<sequence length="219" mass="24245">MKERMRNINECLNTRLNNCSQIDTCLNTDGDYTCSCSIGFRLENDGRTCTECDQYHYGPNCSASCNCGIGADRCDPIKGCVCREGWGGEKCTLDKNECTAIPSPCHGQNTVCINTNGSFICACATGFKNSSSGCKDINECIDPFWNECDQICINKDGYYTCVCEQGFLKDENSCQDIDECAGQNDCNHFCENTPGGYRCTCEEGFKLNVSDKRTCIRKN</sequence>
<dbReference type="GO" id="GO:0005509">
    <property type="term" value="F:calcium ion binding"/>
    <property type="evidence" value="ECO:0007669"/>
    <property type="project" value="InterPro"/>
</dbReference>
<evidence type="ECO:0000256" key="6">
    <source>
        <dbReference type="ARBA" id="ARBA00023157"/>
    </source>
</evidence>
<dbReference type="InterPro" id="IPR050751">
    <property type="entry name" value="ECM_structural_protein"/>
</dbReference>
<keyword evidence="2" id="KW-0964">Secreted</keyword>
<dbReference type="Proteomes" id="UP001195483">
    <property type="component" value="Unassembled WGS sequence"/>
</dbReference>
<reference evidence="10" key="3">
    <citation type="submission" date="2023-05" db="EMBL/GenBank/DDBJ databases">
        <authorList>
            <person name="Smith C.H."/>
        </authorList>
    </citation>
    <scope>NUCLEOTIDE SEQUENCE</scope>
    <source>
        <strain evidence="10">CHS0354</strain>
        <tissue evidence="10">Mantle</tissue>
    </source>
</reference>
<comment type="caution">
    <text evidence="8">Lacks conserved residue(s) required for the propagation of feature annotation.</text>
</comment>
<dbReference type="AlphaFoldDB" id="A0AAE0RRS8"/>
<dbReference type="PROSITE" id="PS01186">
    <property type="entry name" value="EGF_2"/>
    <property type="match status" value="3"/>
</dbReference>
<name>A0AAE0RRS8_9BIVA</name>
<evidence type="ECO:0000256" key="1">
    <source>
        <dbReference type="ARBA" id="ARBA00004613"/>
    </source>
</evidence>
<dbReference type="PROSITE" id="PS00010">
    <property type="entry name" value="ASX_HYDROXYL"/>
    <property type="match status" value="3"/>
</dbReference>
<dbReference type="PANTHER" id="PTHR24034">
    <property type="entry name" value="EGF-LIKE DOMAIN-CONTAINING PROTEIN"/>
    <property type="match status" value="1"/>
</dbReference>
<dbReference type="InterPro" id="IPR001881">
    <property type="entry name" value="EGF-like_Ca-bd_dom"/>
</dbReference>
<gene>
    <name evidence="10" type="ORF">CHS0354_039074</name>
</gene>
<dbReference type="InterPro" id="IPR000742">
    <property type="entry name" value="EGF"/>
</dbReference>
<comment type="subcellular location">
    <subcellularLocation>
        <location evidence="1">Secreted</location>
    </subcellularLocation>
</comment>
<keyword evidence="5" id="KW-0677">Repeat</keyword>
<dbReference type="Pfam" id="PF07645">
    <property type="entry name" value="EGF_CA"/>
    <property type="match status" value="3"/>
</dbReference>
<dbReference type="GO" id="GO:0005576">
    <property type="term" value="C:extracellular region"/>
    <property type="evidence" value="ECO:0007669"/>
    <property type="project" value="UniProtKB-SubCell"/>
</dbReference>
<evidence type="ECO:0000256" key="3">
    <source>
        <dbReference type="ARBA" id="ARBA00022536"/>
    </source>
</evidence>
<dbReference type="FunFam" id="2.10.25.10:FF:000038">
    <property type="entry name" value="Fibrillin 2"/>
    <property type="match status" value="1"/>
</dbReference>
<proteinExistence type="predicted"/>
<evidence type="ECO:0000256" key="5">
    <source>
        <dbReference type="ARBA" id="ARBA00022737"/>
    </source>
</evidence>
<dbReference type="SMART" id="SM00179">
    <property type="entry name" value="EGF_CA"/>
    <property type="match status" value="4"/>
</dbReference>
<dbReference type="InterPro" id="IPR018097">
    <property type="entry name" value="EGF_Ca-bd_CS"/>
</dbReference>
<accession>A0AAE0RRS8</accession>
<dbReference type="PROSITE" id="PS01187">
    <property type="entry name" value="EGF_CA"/>
    <property type="match status" value="2"/>
</dbReference>
<dbReference type="SUPFAM" id="SSF57184">
    <property type="entry name" value="Growth factor receptor domain"/>
    <property type="match status" value="1"/>
</dbReference>
<dbReference type="SUPFAM" id="SSF57196">
    <property type="entry name" value="EGF/Laminin"/>
    <property type="match status" value="1"/>
</dbReference>
<feature type="domain" description="EGF-like" evidence="9">
    <location>
        <begin position="7"/>
        <end position="50"/>
    </location>
</feature>
<evidence type="ECO:0000256" key="7">
    <source>
        <dbReference type="ARBA" id="ARBA00023180"/>
    </source>
</evidence>
<dbReference type="Gene3D" id="2.10.25.10">
    <property type="entry name" value="Laminin"/>
    <property type="match status" value="4"/>
</dbReference>
<keyword evidence="6 8" id="KW-1015">Disulfide bond</keyword>
<feature type="domain" description="EGF-like" evidence="9">
    <location>
        <begin position="94"/>
        <end position="135"/>
    </location>
</feature>
<evidence type="ECO:0000256" key="8">
    <source>
        <dbReference type="PROSITE-ProRule" id="PRU00076"/>
    </source>
</evidence>
<evidence type="ECO:0000259" key="9">
    <source>
        <dbReference type="PROSITE" id="PS50026"/>
    </source>
</evidence>
<evidence type="ECO:0000313" key="11">
    <source>
        <dbReference type="Proteomes" id="UP001195483"/>
    </source>
</evidence>
<dbReference type="SMART" id="SM00181">
    <property type="entry name" value="EGF"/>
    <property type="match status" value="4"/>
</dbReference>
<dbReference type="PANTHER" id="PTHR24034:SF209">
    <property type="entry name" value="EGF-LIKE DOMAIN-CONTAINING PROTEIN"/>
    <property type="match status" value="1"/>
</dbReference>
<dbReference type="PROSITE" id="PS50026">
    <property type="entry name" value="EGF_3"/>
    <property type="match status" value="3"/>
</dbReference>
<feature type="domain" description="EGF-like" evidence="9">
    <location>
        <begin position="176"/>
        <end position="211"/>
    </location>
</feature>
<protein>
    <recommendedName>
        <fullName evidence="9">EGF-like domain-containing protein</fullName>
    </recommendedName>
</protein>
<keyword evidence="4" id="KW-0732">Signal</keyword>
<dbReference type="InterPro" id="IPR009030">
    <property type="entry name" value="Growth_fac_rcpt_cys_sf"/>
</dbReference>
<feature type="disulfide bond" evidence="8">
    <location>
        <begin position="180"/>
        <end position="190"/>
    </location>
</feature>
<dbReference type="Pfam" id="PF14670">
    <property type="entry name" value="FXa_inhibition"/>
    <property type="match status" value="1"/>
</dbReference>
<dbReference type="InterPro" id="IPR000152">
    <property type="entry name" value="EGF-type_Asp/Asn_hydroxyl_site"/>
</dbReference>
<dbReference type="InterPro" id="IPR049883">
    <property type="entry name" value="NOTCH1_EGF-like"/>
</dbReference>
<reference evidence="10" key="2">
    <citation type="journal article" date="2021" name="Genome Biol. Evol.">
        <title>Developing a high-quality reference genome for a parasitic bivalve with doubly uniparental inheritance (Bivalvia: Unionida).</title>
        <authorList>
            <person name="Smith C.H."/>
        </authorList>
    </citation>
    <scope>NUCLEOTIDE SEQUENCE</scope>
    <source>
        <strain evidence="10">CHS0354</strain>
        <tissue evidence="10">Mantle</tissue>
    </source>
</reference>
<evidence type="ECO:0000256" key="4">
    <source>
        <dbReference type="ARBA" id="ARBA00022729"/>
    </source>
</evidence>
<dbReference type="EMBL" id="JAEAOA010002274">
    <property type="protein sequence ID" value="KAK3578361.1"/>
    <property type="molecule type" value="Genomic_DNA"/>
</dbReference>
<reference evidence="10" key="1">
    <citation type="journal article" date="2021" name="Genome Biol. Evol.">
        <title>A High-Quality Reference Genome for a Parasitic Bivalve with Doubly Uniparental Inheritance (Bivalvia: Unionida).</title>
        <authorList>
            <person name="Smith C.H."/>
        </authorList>
    </citation>
    <scope>NUCLEOTIDE SEQUENCE</scope>
    <source>
        <strain evidence="10">CHS0354</strain>
    </source>
</reference>
<dbReference type="FunFam" id="2.10.25.10:FF:000014">
    <property type="entry name" value="Latent-transforming growth factor beta-binding protein 3"/>
    <property type="match status" value="1"/>
</dbReference>
<comment type="caution">
    <text evidence="10">The sequence shown here is derived from an EMBL/GenBank/DDBJ whole genome shotgun (WGS) entry which is preliminary data.</text>
</comment>
<keyword evidence="3 8" id="KW-0245">EGF-like domain</keyword>
<keyword evidence="11" id="KW-1185">Reference proteome</keyword>
<keyword evidence="7" id="KW-0325">Glycoprotein</keyword>
<evidence type="ECO:0000313" key="10">
    <source>
        <dbReference type="EMBL" id="KAK3578361.1"/>
    </source>
</evidence>
<evidence type="ECO:0000256" key="2">
    <source>
        <dbReference type="ARBA" id="ARBA00022525"/>
    </source>
</evidence>
<organism evidence="10 11">
    <name type="scientific">Potamilus streckersoni</name>
    <dbReference type="NCBI Taxonomy" id="2493646"/>
    <lineage>
        <taxon>Eukaryota</taxon>
        <taxon>Metazoa</taxon>
        <taxon>Spiralia</taxon>
        <taxon>Lophotrochozoa</taxon>
        <taxon>Mollusca</taxon>
        <taxon>Bivalvia</taxon>
        <taxon>Autobranchia</taxon>
        <taxon>Heteroconchia</taxon>
        <taxon>Palaeoheterodonta</taxon>
        <taxon>Unionida</taxon>
        <taxon>Unionoidea</taxon>
        <taxon>Unionidae</taxon>
        <taxon>Ambleminae</taxon>
        <taxon>Lampsilini</taxon>
        <taxon>Potamilus</taxon>
    </lineage>
</organism>